<evidence type="ECO:0000313" key="3">
    <source>
        <dbReference type="Proteomes" id="UP000830167"/>
    </source>
</evidence>
<dbReference type="Proteomes" id="UP000830167">
    <property type="component" value="Chromosome"/>
</dbReference>
<accession>A0ABY4CJF3</accession>
<evidence type="ECO:0000313" key="2">
    <source>
        <dbReference type="EMBL" id="UOF90139.1"/>
    </source>
</evidence>
<dbReference type="EMBL" id="CP089291">
    <property type="protein sequence ID" value="UOF90139.1"/>
    <property type="molecule type" value="Genomic_DNA"/>
</dbReference>
<reference evidence="2" key="1">
    <citation type="submission" date="2021-12" db="EMBL/GenBank/DDBJ databases">
        <title>Alicyclobacillaceae gen. nov., sp. nov., isolated from chalcocite enrichment system.</title>
        <authorList>
            <person name="Jiang Z."/>
        </authorList>
    </citation>
    <scope>NUCLEOTIDE SEQUENCE</scope>
    <source>
        <strain evidence="2">MYW30-H2</strain>
    </source>
</reference>
<keyword evidence="1" id="KW-1133">Transmembrane helix</keyword>
<protein>
    <submittedName>
        <fullName evidence="2">Uncharacterized protein</fullName>
    </submittedName>
</protein>
<feature type="transmembrane region" description="Helical" evidence="1">
    <location>
        <begin position="34"/>
        <end position="58"/>
    </location>
</feature>
<organism evidence="2 3">
    <name type="scientific">Fodinisporobacter ferrooxydans</name>
    <dbReference type="NCBI Taxonomy" id="2901836"/>
    <lineage>
        <taxon>Bacteria</taxon>
        <taxon>Bacillati</taxon>
        <taxon>Bacillota</taxon>
        <taxon>Bacilli</taxon>
        <taxon>Bacillales</taxon>
        <taxon>Alicyclobacillaceae</taxon>
        <taxon>Fodinisporobacter</taxon>
    </lineage>
</organism>
<keyword evidence="3" id="KW-1185">Reference proteome</keyword>
<keyword evidence="1" id="KW-0472">Membrane</keyword>
<proteinExistence type="predicted"/>
<name>A0ABY4CJF3_9BACL</name>
<sequence>MQIERGDTGNTLHKRINGWEIGRIGEKGMFTLDALVAVAICSVASLSAVFALHSTLLLQSASIHREIAWEIADNVLESAVQSQINVPEQIERSQNGITYIVTRVPMVAADFPSLIEYRVDVKWIEVDGRQRNIHWEALKAIAKKNG</sequence>
<dbReference type="RefSeq" id="WP_347436830.1">
    <property type="nucleotide sequence ID" value="NZ_CP089291.1"/>
</dbReference>
<gene>
    <name evidence="2" type="ORF">LSG31_20110</name>
</gene>
<keyword evidence="1" id="KW-0812">Transmembrane</keyword>
<evidence type="ECO:0000256" key="1">
    <source>
        <dbReference type="SAM" id="Phobius"/>
    </source>
</evidence>